<evidence type="ECO:0000313" key="2">
    <source>
        <dbReference type="Proteomes" id="UP001595733"/>
    </source>
</evidence>
<accession>A0ABV8USG3</accession>
<dbReference type="Proteomes" id="UP001595733">
    <property type="component" value="Unassembled WGS sequence"/>
</dbReference>
<reference evidence="2" key="1">
    <citation type="journal article" date="2019" name="Int. J. Syst. Evol. Microbiol.">
        <title>The Global Catalogue of Microorganisms (GCM) 10K type strain sequencing project: providing services to taxonomists for standard genome sequencing and annotation.</title>
        <authorList>
            <consortium name="The Broad Institute Genomics Platform"/>
            <consortium name="The Broad Institute Genome Sequencing Center for Infectious Disease"/>
            <person name="Wu L."/>
            <person name="Ma J."/>
        </authorList>
    </citation>
    <scope>NUCLEOTIDE SEQUENCE [LARGE SCALE GENOMIC DNA]</scope>
    <source>
        <strain evidence="2">CCUG 50353</strain>
    </source>
</reference>
<dbReference type="EMBL" id="JBHSEF010000010">
    <property type="protein sequence ID" value="MFC4354246.1"/>
    <property type="molecule type" value="Genomic_DNA"/>
</dbReference>
<gene>
    <name evidence="1" type="ORF">ACFO0S_04060</name>
</gene>
<keyword evidence="2" id="KW-1185">Reference proteome</keyword>
<comment type="caution">
    <text evidence="1">The sequence shown here is derived from an EMBL/GenBank/DDBJ whole genome shotgun (WGS) entry which is preliminary data.</text>
</comment>
<sequence>MEKDSSYEQNLKCYMKKKLVEVASYFRLAGVSHMTKPELIDHSAAHQEITRHYFLLHLTEAQLALFWEAKEQGFIPLNSPVGQKSGWWGRTTFLVPGTLDGQYGHFLPNDV</sequence>
<evidence type="ECO:0000313" key="1">
    <source>
        <dbReference type="EMBL" id="MFC4354246.1"/>
    </source>
</evidence>
<dbReference type="RefSeq" id="WP_378140481.1">
    <property type="nucleotide sequence ID" value="NZ_JBHSEF010000010.1"/>
</dbReference>
<name>A0ABV8USG3_9BACL</name>
<organism evidence="1 2">
    <name type="scientific">Chryseomicrobium palamuruense</name>
    <dbReference type="NCBI Taxonomy" id="682973"/>
    <lineage>
        <taxon>Bacteria</taxon>
        <taxon>Bacillati</taxon>
        <taxon>Bacillota</taxon>
        <taxon>Bacilli</taxon>
        <taxon>Bacillales</taxon>
        <taxon>Caryophanaceae</taxon>
        <taxon>Chryseomicrobium</taxon>
    </lineage>
</organism>
<proteinExistence type="predicted"/>
<protein>
    <submittedName>
        <fullName evidence="1">Uncharacterized protein</fullName>
    </submittedName>
</protein>